<proteinExistence type="predicted"/>
<evidence type="ECO:0000313" key="3">
    <source>
        <dbReference type="Proteomes" id="UP001341840"/>
    </source>
</evidence>
<reference evidence="2 3" key="1">
    <citation type="journal article" date="2023" name="Plants (Basel)">
        <title>Bridging the Gap: Combining Genomics and Transcriptomics Approaches to Understand Stylosanthes scabra, an Orphan Legume from the Brazilian Caatinga.</title>
        <authorList>
            <person name="Ferreira-Neto J.R.C."/>
            <person name="da Silva M.D."/>
            <person name="Binneck E."/>
            <person name="de Melo N.F."/>
            <person name="da Silva R.H."/>
            <person name="de Melo A.L.T.M."/>
            <person name="Pandolfi V."/>
            <person name="Bustamante F.O."/>
            <person name="Brasileiro-Vidal A.C."/>
            <person name="Benko-Iseppon A.M."/>
        </authorList>
    </citation>
    <scope>NUCLEOTIDE SEQUENCE [LARGE SCALE GENOMIC DNA]</scope>
    <source>
        <tissue evidence="2">Leaves</tissue>
    </source>
</reference>
<dbReference type="EMBL" id="JASCZI010151106">
    <property type="protein sequence ID" value="MED6169464.1"/>
    <property type="molecule type" value="Genomic_DNA"/>
</dbReference>
<accession>A0ABU6V8C7</accession>
<evidence type="ECO:0000256" key="1">
    <source>
        <dbReference type="SAM" id="MobiDB-lite"/>
    </source>
</evidence>
<dbReference type="Proteomes" id="UP001341840">
    <property type="component" value="Unassembled WGS sequence"/>
</dbReference>
<organism evidence="2 3">
    <name type="scientific">Stylosanthes scabra</name>
    <dbReference type="NCBI Taxonomy" id="79078"/>
    <lineage>
        <taxon>Eukaryota</taxon>
        <taxon>Viridiplantae</taxon>
        <taxon>Streptophyta</taxon>
        <taxon>Embryophyta</taxon>
        <taxon>Tracheophyta</taxon>
        <taxon>Spermatophyta</taxon>
        <taxon>Magnoliopsida</taxon>
        <taxon>eudicotyledons</taxon>
        <taxon>Gunneridae</taxon>
        <taxon>Pentapetalae</taxon>
        <taxon>rosids</taxon>
        <taxon>fabids</taxon>
        <taxon>Fabales</taxon>
        <taxon>Fabaceae</taxon>
        <taxon>Papilionoideae</taxon>
        <taxon>50 kb inversion clade</taxon>
        <taxon>dalbergioids sensu lato</taxon>
        <taxon>Dalbergieae</taxon>
        <taxon>Pterocarpus clade</taxon>
        <taxon>Stylosanthes</taxon>
    </lineage>
</organism>
<feature type="region of interest" description="Disordered" evidence="1">
    <location>
        <begin position="240"/>
        <end position="260"/>
    </location>
</feature>
<name>A0ABU6V8C7_9FABA</name>
<evidence type="ECO:0000313" key="2">
    <source>
        <dbReference type="EMBL" id="MED6169464.1"/>
    </source>
</evidence>
<gene>
    <name evidence="2" type="ORF">PIB30_021597</name>
</gene>
<comment type="caution">
    <text evidence="2">The sequence shown here is derived from an EMBL/GenBank/DDBJ whole genome shotgun (WGS) entry which is preliminary data.</text>
</comment>
<sequence>MDCFQWERIHEWVILKIDGREFEVFVKKFGSEVYSVQSYLDLGTESPISMTEDEVQAVGVESQTEVERASISHVDRNLNKCNVMDPVTEAILMRDWEYVQPLTHGGGWGAGSLIAGTCEDRRGVYDAEAYLEKENCYNFVGYDPMMLEAQAANNWAMPNKKAIGPNGSLSMYSEAGSTSGHGSWPSSSCPYPPGFGPCTDLIHVHRKDARVPIESVECVKETPIRERVCGFDIEGGSLDQNPLNKGPAKSGEGVCSETGSEDELSDEMRYLINEEARAWARFSDANPVAVNGDFECAVKETAWEKAIASTSGQNDNFPGCSMGHDAARRVDLDPAVVNAERDQNSDDEISDEYIFEEANESRGVWNRGGLFFDSSDDDEVLTRLFNCDLDCDKRATKKIQEAEARKKTSKHSRKVPGNRKINVRSIWNVDNEIAWEYIEADNLYERYFAYGIQNSLLVIILQNRLDGCC</sequence>
<keyword evidence="3" id="KW-1185">Reference proteome</keyword>
<protein>
    <submittedName>
        <fullName evidence="2">Uncharacterized protein</fullName>
    </submittedName>
</protein>